<accession>A0A6J5BBV4</accession>
<dbReference type="SUPFAM" id="SSF53448">
    <property type="entry name" value="Nucleotide-diphospho-sugar transferases"/>
    <property type="match status" value="1"/>
</dbReference>
<proteinExistence type="predicted"/>
<dbReference type="PANTHER" id="PTHR22916">
    <property type="entry name" value="GLYCOSYLTRANSFERASE"/>
    <property type="match status" value="1"/>
</dbReference>
<sequence>MNHVDPIAPQISLIIPVYNCERFLPHQLDALLGDAAMSMEVIAVDDGSSDGGMAIMQAYAARDARLRIIKQAHLGQGAARNAGLRAARGTWIAFADADDVLPVADLAAWHEQVISQDLDVLIGNAYRFTDTPPPAPRPPVLTRQPVARTMTGQDWIAHCVGVGEWPHYVCLQLVRRELITRHRLAFDPTIFHEDILWTADLALVAKRIGFAPEPVYGYRRNPDSTTLSPSPQVRQWRGISYVHIIGTLLAVSSRQELGRRTRISIARHVLHELLCFVNLLRKDVDNPQMRAHLARAMLDLRAWPRLVRHARGVADLRRLLKAYWRLRRMARAESSVAADAAASR</sequence>
<keyword evidence="1 4" id="KW-0328">Glycosyltransferase</keyword>
<evidence type="ECO:0000313" key="5">
    <source>
        <dbReference type="Proteomes" id="UP000507979"/>
    </source>
</evidence>
<dbReference type="EC" id="2.4.2.53" evidence="4"/>
<keyword evidence="2 4" id="KW-0808">Transferase</keyword>
<gene>
    <name evidence="4" type="primary">arnC</name>
    <name evidence="4" type="ORF">LMG26845_05111</name>
</gene>
<dbReference type="Proteomes" id="UP000507979">
    <property type="component" value="Unassembled WGS sequence"/>
</dbReference>
<keyword evidence="5" id="KW-1185">Reference proteome</keyword>
<dbReference type="Gene3D" id="3.90.550.10">
    <property type="entry name" value="Spore Coat Polysaccharide Biosynthesis Protein SpsA, Chain A"/>
    <property type="match status" value="1"/>
</dbReference>
<dbReference type="InterPro" id="IPR029044">
    <property type="entry name" value="Nucleotide-diphossugar_trans"/>
</dbReference>
<dbReference type="PANTHER" id="PTHR22916:SF51">
    <property type="entry name" value="GLYCOSYLTRANSFERASE EPSH-RELATED"/>
    <property type="match status" value="1"/>
</dbReference>
<dbReference type="InterPro" id="IPR001173">
    <property type="entry name" value="Glyco_trans_2-like"/>
</dbReference>
<dbReference type="GO" id="GO:0099621">
    <property type="term" value="F:undecaprenyl-phosphate 4-deoxy-4-formamido-L-arabinose transferase activity"/>
    <property type="evidence" value="ECO:0007669"/>
    <property type="project" value="UniProtKB-EC"/>
</dbReference>
<protein>
    <submittedName>
        <fullName evidence="4">Undecaprenyl-phosphate 4-deoxy-4-formamido-L-arabinose transferase</fullName>
        <ecNumber evidence="4">2.4.2.53</ecNumber>
    </submittedName>
</protein>
<evidence type="ECO:0000256" key="2">
    <source>
        <dbReference type="ARBA" id="ARBA00022679"/>
    </source>
</evidence>
<dbReference type="Pfam" id="PF00535">
    <property type="entry name" value="Glycos_transf_2"/>
    <property type="match status" value="1"/>
</dbReference>
<organism evidence="4 5">
    <name type="scientific">Achromobacter insuavis</name>
    <dbReference type="NCBI Taxonomy" id="1287735"/>
    <lineage>
        <taxon>Bacteria</taxon>
        <taxon>Pseudomonadati</taxon>
        <taxon>Pseudomonadota</taxon>
        <taxon>Betaproteobacteria</taxon>
        <taxon>Burkholderiales</taxon>
        <taxon>Alcaligenaceae</taxon>
        <taxon>Achromobacter</taxon>
    </lineage>
</organism>
<evidence type="ECO:0000259" key="3">
    <source>
        <dbReference type="Pfam" id="PF00535"/>
    </source>
</evidence>
<dbReference type="AlphaFoldDB" id="A0A6J5BBV4"/>
<reference evidence="4 5" key="1">
    <citation type="submission" date="2020-04" db="EMBL/GenBank/DDBJ databases">
        <authorList>
            <person name="De Canck E."/>
        </authorList>
    </citation>
    <scope>NUCLEOTIDE SEQUENCE [LARGE SCALE GENOMIC DNA]</scope>
    <source>
        <strain evidence="4 5">LMG 26845</strain>
    </source>
</reference>
<name>A0A6J5BBV4_9BURK</name>
<evidence type="ECO:0000256" key="1">
    <source>
        <dbReference type="ARBA" id="ARBA00022676"/>
    </source>
</evidence>
<dbReference type="GeneID" id="92900999"/>
<dbReference type="CDD" id="cd00761">
    <property type="entry name" value="Glyco_tranf_GTA_type"/>
    <property type="match status" value="1"/>
</dbReference>
<evidence type="ECO:0000313" key="4">
    <source>
        <dbReference type="EMBL" id="CAB3698557.1"/>
    </source>
</evidence>
<feature type="domain" description="Glycosyltransferase 2-like" evidence="3">
    <location>
        <begin position="12"/>
        <end position="139"/>
    </location>
</feature>
<dbReference type="EMBL" id="CADIJR010000075">
    <property type="protein sequence ID" value="CAB3698557.1"/>
    <property type="molecule type" value="Genomic_DNA"/>
</dbReference>
<dbReference type="GO" id="GO:0016758">
    <property type="term" value="F:hexosyltransferase activity"/>
    <property type="evidence" value="ECO:0007669"/>
    <property type="project" value="UniProtKB-ARBA"/>
</dbReference>
<dbReference type="RefSeq" id="WP_054435034.1">
    <property type="nucleotide sequence ID" value="NZ_CADIJR010000075.1"/>
</dbReference>